<feature type="chain" id="PRO_5046989665" evidence="2">
    <location>
        <begin position="18"/>
        <end position="551"/>
    </location>
</feature>
<evidence type="ECO:0000313" key="3">
    <source>
        <dbReference type="EMBL" id="MFC5457101.1"/>
    </source>
</evidence>
<dbReference type="InterPro" id="IPR036514">
    <property type="entry name" value="SGNH_hydro_sf"/>
</dbReference>
<dbReference type="SUPFAM" id="SSF52266">
    <property type="entry name" value="SGNH hydrolase"/>
    <property type="match status" value="1"/>
</dbReference>
<feature type="signal peptide" evidence="2">
    <location>
        <begin position="1"/>
        <end position="17"/>
    </location>
</feature>
<evidence type="ECO:0000256" key="1">
    <source>
        <dbReference type="SAM" id="MobiDB-lite"/>
    </source>
</evidence>
<name>A0ABW0KWW9_9BACT</name>
<keyword evidence="4" id="KW-1185">Reference proteome</keyword>
<protein>
    <submittedName>
        <fullName evidence="3">Phosphate ABC transporter substrate-binding protein</fullName>
    </submittedName>
</protein>
<organism evidence="3 4">
    <name type="scientific">Prosthecobacter fluviatilis</name>
    <dbReference type="NCBI Taxonomy" id="445931"/>
    <lineage>
        <taxon>Bacteria</taxon>
        <taxon>Pseudomonadati</taxon>
        <taxon>Verrucomicrobiota</taxon>
        <taxon>Verrucomicrobiia</taxon>
        <taxon>Verrucomicrobiales</taxon>
        <taxon>Verrucomicrobiaceae</taxon>
        <taxon>Prosthecobacter</taxon>
    </lineage>
</organism>
<evidence type="ECO:0000256" key="2">
    <source>
        <dbReference type="SAM" id="SignalP"/>
    </source>
</evidence>
<feature type="region of interest" description="Disordered" evidence="1">
    <location>
        <begin position="138"/>
        <end position="161"/>
    </location>
</feature>
<dbReference type="EMBL" id="JBHSMQ010000008">
    <property type="protein sequence ID" value="MFC5457101.1"/>
    <property type="molecule type" value="Genomic_DNA"/>
</dbReference>
<dbReference type="Gene3D" id="3.40.50.1110">
    <property type="entry name" value="SGNH hydrolase"/>
    <property type="match status" value="1"/>
</dbReference>
<keyword evidence="2" id="KW-0732">Signal</keyword>
<sequence length="551" mass="59648">MTLRILLLLALTGLAGAVDSTPAISGIWMMGQSLCDGSESLPIVTSADTGWGNRAFQRGVRTWLASDHPAAPDQRAPESFQLVPLLAQKNGGLGETIANGMADHWQSLRFENNKARAVQSASRFLVACAGQGGRQIQELSSTDLSTDARTPESRRHGGGYYRTSLDDARRAVAQAKAAGADFRIAALYWMQGEGNGGPTGGIVPTRWDAELPRAQGLVWYRDQLIVYRRQWSADLCAITGQKTELPLFTYQTLGPAGEAQLMAADADKNIIMVGPHYAVPSAINSRTKPGRHGDPIHLSADGERWWGEQVGKVMHRVLDRGEDWQPLRPRKAFLEATRDTILVSFTVPRPPLVLDTTFLPRQEIAANGTFTSLAGFRAHDSTGAALALASVEVVAPAQVRIRLAAPLSEGETGRLSYGHPYAGSLGKVASVRAGELLISVGLTEPIKQLMNEGAFLAVTTTGPVARVPVRSVREENGAAVLSYDPAELRDGRPFEPGQDLVAMRSFSYGNLRDSDDERSVFTFTDPAYGTRAGQPYPLWNWCVLFSDLSVE</sequence>
<dbReference type="RefSeq" id="WP_377170041.1">
    <property type="nucleotide sequence ID" value="NZ_JBHSMQ010000008.1"/>
</dbReference>
<comment type="caution">
    <text evidence="3">The sequence shown here is derived from an EMBL/GenBank/DDBJ whole genome shotgun (WGS) entry which is preliminary data.</text>
</comment>
<accession>A0ABW0KWW9</accession>
<dbReference type="Proteomes" id="UP001596052">
    <property type="component" value="Unassembled WGS sequence"/>
</dbReference>
<proteinExistence type="predicted"/>
<gene>
    <name evidence="3" type="ORF">ACFQDI_19695</name>
</gene>
<reference evidence="4" key="1">
    <citation type="journal article" date="2019" name="Int. J. Syst. Evol. Microbiol.">
        <title>The Global Catalogue of Microorganisms (GCM) 10K type strain sequencing project: providing services to taxonomists for standard genome sequencing and annotation.</title>
        <authorList>
            <consortium name="The Broad Institute Genomics Platform"/>
            <consortium name="The Broad Institute Genome Sequencing Center for Infectious Disease"/>
            <person name="Wu L."/>
            <person name="Ma J."/>
        </authorList>
    </citation>
    <scope>NUCLEOTIDE SEQUENCE [LARGE SCALE GENOMIC DNA]</scope>
    <source>
        <strain evidence="4">CGMCC 4.1469</strain>
    </source>
</reference>
<feature type="compositionally biased region" description="Polar residues" evidence="1">
    <location>
        <begin position="138"/>
        <end position="148"/>
    </location>
</feature>
<evidence type="ECO:0000313" key="4">
    <source>
        <dbReference type="Proteomes" id="UP001596052"/>
    </source>
</evidence>